<sequence>MACFDLFMFTDALMLDEGSIWQEQDSNEELIDSELNADLASLISNAECAEALLNIYIEHNEESLGGTEQQSDLLMTSGYQEMYSSSQQRNTETINNQGFDNNDTAEVALHPQQQNKGDLGETEQSLDLWMASGYQDMYLPSQPRNAERTNIRGSDGDNTNTWSENYFPLTGSHLPTYEDRIQSQISQTTRRAGNMQLVGNSATNRSHVMPSAISVEQSLRSTSNFSQTNQTFDPQAPSSNENLQSVARNNASSGNFINLFSPDMFMVPFQLSLPNMHQHYVLPSQQTFTLPTYNQNVHPPNIQTHRQTDNSQFYASYYTSAENQSHCNLPGLSTQPTHSHISQNVLSNQQADEIHSTPSTSQHLPTNVTVSASTYYSKLSTYYVLIP</sequence>
<keyword evidence="3" id="KW-1185">Reference proteome</keyword>
<gene>
    <name evidence="2" type="ORF">EB796_015311</name>
</gene>
<proteinExistence type="predicted"/>
<evidence type="ECO:0000256" key="1">
    <source>
        <dbReference type="SAM" id="MobiDB-lite"/>
    </source>
</evidence>
<dbReference type="Proteomes" id="UP000593567">
    <property type="component" value="Unassembled WGS sequence"/>
</dbReference>
<comment type="caution">
    <text evidence="2">The sequence shown here is derived from an EMBL/GenBank/DDBJ whole genome shotgun (WGS) entry which is preliminary data.</text>
</comment>
<dbReference type="AlphaFoldDB" id="A0A7J7JJB5"/>
<feature type="region of interest" description="Disordered" evidence="1">
    <location>
        <begin position="219"/>
        <end position="242"/>
    </location>
</feature>
<evidence type="ECO:0000313" key="3">
    <source>
        <dbReference type="Proteomes" id="UP000593567"/>
    </source>
</evidence>
<organism evidence="2 3">
    <name type="scientific">Bugula neritina</name>
    <name type="common">Brown bryozoan</name>
    <name type="synonym">Sertularia neritina</name>
    <dbReference type="NCBI Taxonomy" id="10212"/>
    <lineage>
        <taxon>Eukaryota</taxon>
        <taxon>Metazoa</taxon>
        <taxon>Spiralia</taxon>
        <taxon>Lophotrochozoa</taxon>
        <taxon>Bryozoa</taxon>
        <taxon>Gymnolaemata</taxon>
        <taxon>Cheilostomatida</taxon>
        <taxon>Flustrina</taxon>
        <taxon>Buguloidea</taxon>
        <taxon>Bugulidae</taxon>
        <taxon>Bugula</taxon>
    </lineage>
</organism>
<accession>A0A7J7JJB5</accession>
<reference evidence="2" key="1">
    <citation type="submission" date="2020-06" db="EMBL/GenBank/DDBJ databases">
        <title>Draft genome of Bugula neritina, a colonial animal packing powerful symbionts and potential medicines.</title>
        <authorList>
            <person name="Rayko M."/>
        </authorList>
    </citation>
    <scope>NUCLEOTIDE SEQUENCE [LARGE SCALE GENOMIC DNA]</scope>
    <source>
        <strain evidence="2">Kwan_BN1</strain>
    </source>
</reference>
<dbReference type="EMBL" id="VXIV02002290">
    <property type="protein sequence ID" value="KAF6026380.1"/>
    <property type="molecule type" value="Genomic_DNA"/>
</dbReference>
<evidence type="ECO:0000313" key="2">
    <source>
        <dbReference type="EMBL" id="KAF6026380.1"/>
    </source>
</evidence>
<protein>
    <submittedName>
        <fullName evidence="2">Uncharacterized protein</fullName>
    </submittedName>
</protein>
<name>A0A7J7JJB5_BUGNE</name>